<keyword evidence="3" id="KW-1185">Reference proteome</keyword>
<evidence type="ECO:0000313" key="2">
    <source>
        <dbReference type="EnsemblPlants" id="OBART08G09360.1"/>
    </source>
</evidence>
<dbReference type="Proteomes" id="UP000026960">
    <property type="component" value="Chromosome 8"/>
</dbReference>
<reference evidence="2" key="1">
    <citation type="journal article" date="2009" name="Rice">
        <title>De Novo Next Generation Sequencing of Plant Genomes.</title>
        <authorList>
            <person name="Rounsley S."/>
            <person name="Marri P.R."/>
            <person name="Yu Y."/>
            <person name="He R."/>
            <person name="Sisneros N."/>
            <person name="Goicoechea J.L."/>
            <person name="Lee S.J."/>
            <person name="Angelova A."/>
            <person name="Kudrna D."/>
            <person name="Luo M."/>
            <person name="Affourtit J."/>
            <person name="Desany B."/>
            <person name="Knight J."/>
            <person name="Niazi F."/>
            <person name="Egholm M."/>
            <person name="Wing R.A."/>
        </authorList>
    </citation>
    <scope>NUCLEOTIDE SEQUENCE [LARGE SCALE GENOMIC DNA]</scope>
    <source>
        <strain evidence="2">cv. IRGC 105608</strain>
    </source>
</reference>
<evidence type="ECO:0000256" key="1">
    <source>
        <dbReference type="SAM" id="MobiDB-lite"/>
    </source>
</evidence>
<organism evidence="2">
    <name type="scientific">Oryza barthii</name>
    <dbReference type="NCBI Taxonomy" id="65489"/>
    <lineage>
        <taxon>Eukaryota</taxon>
        <taxon>Viridiplantae</taxon>
        <taxon>Streptophyta</taxon>
        <taxon>Embryophyta</taxon>
        <taxon>Tracheophyta</taxon>
        <taxon>Spermatophyta</taxon>
        <taxon>Magnoliopsida</taxon>
        <taxon>Liliopsida</taxon>
        <taxon>Poales</taxon>
        <taxon>Poaceae</taxon>
        <taxon>BOP clade</taxon>
        <taxon>Oryzoideae</taxon>
        <taxon>Oryzeae</taxon>
        <taxon>Oryzinae</taxon>
        <taxon>Oryza</taxon>
    </lineage>
</organism>
<evidence type="ECO:0000313" key="3">
    <source>
        <dbReference type="Proteomes" id="UP000026960"/>
    </source>
</evidence>
<sequence length="241" mass="26954">MPPRRKKGAAAKQKPPEPPAADAPLRDRLRWLNDQEYEHRSAAIKAIQAAEIESILSRLRLVESYISKEQQEGCALKYFQENLPNLSVVRNEEQNELELKREDWDKRLIGDHCDDKIFRASVSSLPNVGDVQFSGDSVRKSFIESMPFNFNDFAWGELPEDQLAGIADALQTPGAVSTRLSFGMTPKTLRLPKKGEMLLSVRGSPLGVYKEENLAAVHGIYHLFFLGSSQASLTMVLLTVG</sequence>
<dbReference type="Gramene" id="OBART08G09360.1">
    <property type="protein sequence ID" value="OBART08G09360.1"/>
    <property type="gene ID" value="OBART08G09360"/>
</dbReference>
<protein>
    <submittedName>
        <fullName evidence="2">Uncharacterized protein</fullName>
    </submittedName>
</protein>
<dbReference type="eggNOG" id="ENOG502QUBW">
    <property type="taxonomic scope" value="Eukaryota"/>
</dbReference>
<name>A0A0D3GYJ5_9ORYZ</name>
<dbReference type="PANTHER" id="PTHR37248:SF1">
    <property type="entry name" value="TRANSLATION INITIATION FACTOR"/>
    <property type="match status" value="1"/>
</dbReference>
<dbReference type="PANTHER" id="PTHR37248">
    <property type="entry name" value="TRANSLATION INITIATION FACTOR"/>
    <property type="match status" value="1"/>
</dbReference>
<accession>A0A0D3GYJ5</accession>
<dbReference type="STRING" id="65489.A0A0D3GYJ5"/>
<dbReference type="PaxDb" id="65489-OBART08G09360.1"/>
<reference evidence="2" key="2">
    <citation type="submission" date="2015-03" db="UniProtKB">
        <authorList>
            <consortium name="EnsemblPlants"/>
        </authorList>
    </citation>
    <scope>IDENTIFICATION</scope>
</reference>
<dbReference type="AlphaFoldDB" id="A0A0D3GYJ5"/>
<dbReference type="HOGENOM" id="CLU_084343_1_0_1"/>
<proteinExistence type="predicted"/>
<dbReference type="EnsemblPlants" id="OBART08G09360.1">
    <property type="protein sequence ID" value="OBART08G09360.1"/>
    <property type="gene ID" value="OBART08G09360"/>
</dbReference>
<feature type="region of interest" description="Disordered" evidence="1">
    <location>
        <begin position="1"/>
        <end position="26"/>
    </location>
</feature>